<feature type="region of interest" description="Disordered" evidence="8">
    <location>
        <begin position="362"/>
        <end position="385"/>
    </location>
</feature>
<name>A0ABS7Q510_9ACTN</name>
<evidence type="ECO:0000313" key="10">
    <source>
        <dbReference type="Proteomes" id="UP000778578"/>
    </source>
</evidence>
<dbReference type="PANTHER" id="PTHR43281:SF1">
    <property type="entry name" value="FARNESYL DIPHOSPHATE SYNTHASE"/>
    <property type="match status" value="1"/>
</dbReference>
<evidence type="ECO:0000256" key="3">
    <source>
        <dbReference type="ARBA" id="ARBA00022679"/>
    </source>
</evidence>
<dbReference type="SUPFAM" id="SSF48576">
    <property type="entry name" value="Terpenoid synthases"/>
    <property type="match status" value="1"/>
</dbReference>
<dbReference type="Pfam" id="PF00348">
    <property type="entry name" value="polyprenyl_synt"/>
    <property type="match status" value="1"/>
</dbReference>
<evidence type="ECO:0000256" key="8">
    <source>
        <dbReference type="SAM" id="MobiDB-lite"/>
    </source>
</evidence>
<reference evidence="9 10" key="1">
    <citation type="submission" date="2021-08" db="EMBL/GenBank/DDBJ databases">
        <title>WGS of actinomycetes from Thailand.</title>
        <authorList>
            <person name="Thawai C."/>
        </authorList>
    </citation>
    <scope>NUCLEOTIDE SEQUENCE [LARGE SCALE GENOMIC DNA]</scope>
    <source>
        <strain evidence="9 10">PLK6-54</strain>
    </source>
</reference>
<dbReference type="SFLD" id="SFLDS00005">
    <property type="entry name" value="Isoprenoid_Synthase_Type_I"/>
    <property type="match status" value="1"/>
</dbReference>
<dbReference type="Proteomes" id="UP000778578">
    <property type="component" value="Unassembled WGS sequence"/>
</dbReference>
<keyword evidence="5" id="KW-0460">Magnesium</keyword>
<organism evidence="9 10">
    <name type="scientific">Actinacidiphila acidipaludis</name>
    <dbReference type="NCBI Taxonomy" id="2873382"/>
    <lineage>
        <taxon>Bacteria</taxon>
        <taxon>Bacillati</taxon>
        <taxon>Actinomycetota</taxon>
        <taxon>Actinomycetes</taxon>
        <taxon>Kitasatosporales</taxon>
        <taxon>Streptomycetaceae</taxon>
        <taxon>Actinacidiphila</taxon>
    </lineage>
</organism>
<keyword evidence="10" id="KW-1185">Reference proteome</keyword>
<gene>
    <name evidence="9" type="ORF">K7862_11455</name>
</gene>
<dbReference type="PANTHER" id="PTHR43281">
    <property type="entry name" value="FARNESYL DIPHOSPHATE SYNTHASE"/>
    <property type="match status" value="1"/>
</dbReference>
<accession>A0ABS7Q510</accession>
<dbReference type="InterPro" id="IPR000092">
    <property type="entry name" value="Polyprenyl_synt"/>
</dbReference>
<dbReference type="EMBL" id="JAINZZ010000010">
    <property type="protein sequence ID" value="MBY8878244.1"/>
    <property type="molecule type" value="Genomic_DNA"/>
</dbReference>
<dbReference type="InterPro" id="IPR033749">
    <property type="entry name" value="Polyprenyl_synt_CS"/>
</dbReference>
<evidence type="ECO:0000256" key="4">
    <source>
        <dbReference type="ARBA" id="ARBA00022723"/>
    </source>
</evidence>
<dbReference type="PROSITE" id="PS00723">
    <property type="entry name" value="POLYPRENYL_SYNTHASE_1"/>
    <property type="match status" value="1"/>
</dbReference>
<keyword evidence="4" id="KW-0479">Metal-binding</keyword>
<dbReference type="InterPro" id="IPR008949">
    <property type="entry name" value="Isoprenoid_synthase_dom_sf"/>
</dbReference>
<comment type="caution">
    <text evidence="9">The sequence shown here is derived from an EMBL/GenBank/DDBJ whole genome shotgun (WGS) entry which is preliminary data.</text>
</comment>
<evidence type="ECO:0000256" key="2">
    <source>
        <dbReference type="ARBA" id="ARBA00006706"/>
    </source>
</evidence>
<dbReference type="CDD" id="cd00685">
    <property type="entry name" value="Trans_IPPS_HT"/>
    <property type="match status" value="1"/>
</dbReference>
<evidence type="ECO:0000256" key="7">
    <source>
        <dbReference type="RuleBase" id="RU004466"/>
    </source>
</evidence>
<comment type="similarity">
    <text evidence="2 7">Belongs to the FPP/GGPP synthase family.</text>
</comment>
<evidence type="ECO:0000256" key="5">
    <source>
        <dbReference type="ARBA" id="ARBA00022842"/>
    </source>
</evidence>
<keyword evidence="3 7" id="KW-0808">Transferase</keyword>
<evidence type="ECO:0000256" key="1">
    <source>
        <dbReference type="ARBA" id="ARBA00001946"/>
    </source>
</evidence>
<comment type="cofactor">
    <cofactor evidence="1">
        <name>Mg(2+)</name>
        <dbReference type="ChEBI" id="CHEBI:18420"/>
    </cofactor>
</comment>
<evidence type="ECO:0000313" key="9">
    <source>
        <dbReference type="EMBL" id="MBY8878244.1"/>
    </source>
</evidence>
<sequence length="385" mass="40350">MVDADVPHAVGLELQTLLGQRLAESAELGAEFTHDIAERVAGFTQRGGHRFRARLVWWSLRACGGGSTAQTRAALQAAAALELIQTCALVHDDLMDRSSTRRGGPALHTDVARQYAGAAPRDVADRLGASAAVLAGDIALAWADDAMAEVVLGCGLPSGTARRLHDVWRALRTEMAAGQYLDVHGQATSVRTVARAIRSACLKSALYTVERPMEIGAVLAGADAATIGMLRRAGRCAGLAFQLRDDLDDVFADPRVTGKPAGGDLTQGKTTYLLAVTRALATAAGDRATLALLESAAAQPALPDPLLADVRTAIAATGARDLLEKRIERLAGRSRRHLAEAGLTPRPAARLDDLLGEITRTSGRASAGAQPRVPVLTGSRTECTA</sequence>
<keyword evidence="6" id="KW-0414">Isoprene biosynthesis</keyword>
<dbReference type="Gene3D" id="1.10.600.10">
    <property type="entry name" value="Farnesyl Diphosphate Synthase"/>
    <property type="match status" value="1"/>
</dbReference>
<proteinExistence type="inferred from homology"/>
<protein>
    <submittedName>
        <fullName evidence="9">Polyprenyl synthetase family protein</fullName>
    </submittedName>
</protein>
<evidence type="ECO:0000256" key="6">
    <source>
        <dbReference type="ARBA" id="ARBA00023229"/>
    </source>
</evidence>